<evidence type="ECO:0000256" key="1">
    <source>
        <dbReference type="ARBA" id="ARBA00004613"/>
    </source>
</evidence>
<protein>
    <recommendedName>
        <fullName evidence="3">Metalloproteinase inhibitor 2</fullName>
    </recommendedName>
    <alternativeName>
        <fullName evidence="11">Tissue inhibitor of metalloproteinases 2</fullName>
    </alternativeName>
</protein>
<keyword evidence="8 12" id="KW-0862">Zinc</keyword>
<dbReference type="Pfam" id="PF00965">
    <property type="entry name" value="TIMP"/>
    <property type="match status" value="1"/>
</dbReference>
<name>A0ABD1KSA1_9TELE</name>
<gene>
    <name evidence="17" type="ORF">ACEWY4_003788</name>
</gene>
<comment type="similarity">
    <text evidence="2">Belongs to the protease inhibitor I35 (TIMP) family.</text>
</comment>
<evidence type="ECO:0000256" key="7">
    <source>
        <dbReference type="ARBA" id="ARBA00022723"/>
    </source>
</evidence>
<feature type="chain" id="PRO_5044803775" description="Metalloproteinase inhibitor 2" evidence="15">
    <location>
        <begin position="27"/>
        <end position="219"/>
    </location>
</feature>
<comment type="subcellular location">
    <subcellularLocation>
        <location evidence="1">Secreted</location>
    </subcellularLocation>
</comment>
<evidence type="ECO:0000256" key="15">
    <source>
        <dbReference type="SAM" id="SignalP"/>
    </source>
</evidence>
<evidence type="ECO:0000259" key="16">
    <source>
        <dbReference type="PROSITE" id="PS50189"/>
    </source>
</evidence>
<dbReference type="GO" id="GO:0005576">
    <property type="term" value="C:extracellular region"/>
    <property type="evidence" value="ECO:0007669"/>
    <property type="project" value="UniProtKB-SubCell"/>
</dbReference>
<keyword evidence="4" id="KW-0964">Secreted</keyword>
<feature type="site" description="Involved in metalloproteinase-binding" evidence="13">
    <location>
        <position position="67"/>
    </location>
</feature>
<dbReference type="InterPro" id="IPR030490">
    <property type="entry name" value="TIMP_CS"/>
</dbReference>
<dbReference type="GO" id="GO:0030414">
    <property type="term" value="F:peptidase inhibitor activity"/>
    <property type="evidence" value="ECO:0007669"/>
    <property type="project" value="UniProtKB-KW"/>
</dbReference>
<evidence type="ECO:0000313" key="18">
    <source>
        <dbReference type="Proteomes" id="UP001591681"/>
    </source>
</evidence>
<dbReference type="InterPro" id="IPR001820">
    <property type="entry name" value="TIMP"/>
</dbReference>
<dbReference type="GO" id="GO:0046872">
    <property type="term" value="F:metal ion binding"/>
    <property type="evidence" value="ECO:0007669"/>
    <property type="project" value="UniProtKB-KW"/>
</dbReference>
<feature type="disulfide bond" evidence="14">
    <location>
        <begin position="171"/>
        <end position="192"/>
    </location>
</feature>
<proteinExistence type="inferred from homology"/>
<evidence type="ECO:0000256" key="9">
    <source>
        <dbReference type="ARBA" id="ARBA00023157"/>
    </source>
</evidence>
<feature type="site" description="Involved in metalloproteinase-binding" evidence="13">
    <location>
        <position position="40"/>
    </location>
</feature>
<dbReference type="PANTHER" id="PTHR11844">
    <property type="entry name" value="METALLOPROTEASE INHIBITOR"/>
    <property type="match status" value="1"/>
</dbReference>
<keyword evidence="15" id="KW-0732">Signal</keyword>
<evidence type="ECO:0000256" key="6">
    <source>
        <dbReference type="ARBA" id="ARBA00022690"/>
    </source>
</evidence>
<dbReference type="PROSITE" id="PS00288">
    <property type="entry name" value="TIMP"/>
    <property type="match status" value="1"/>
</dbReference>
<feature type="disulfide bond" evidence="14">
    <location>
        <begin position="153"/>
        <end position="200"/>
    </location>
</feature>
<keyword evidence="10" id="KW-0481">Metalloenzyme inhibitor</keyword>
<dbReference type="Proteomes" id="UP001591681">
    <property type="component" value="Unassembled WGS sequence"/>
</dbReference>
<evidence type="ECO:0000256" key="8">
    <source>
        <dbReference type="ARBA" id="ARBA00022833"/>
    </source>
</evidence>
<evidence type="ECO:0000256" key="5">
    <source>
        <dbReference type="ARBA" id="ARBA00022608"/>
    </source>
</evidence>
<feature type="disulfide bond" evidence="14">
    <location>
        <begin position="29"/>
        <end position="126"/>
    </location>
</feature>
<keyword evidence="9 14" id="KW-1015">Disulfide bond</keyword>
<feature type="disulfide bond" evidence="14">
    <location>
        <begin position="39"/>
        <end position="151"/>
    </location>
</feature>
<keyword evidence="7 12" id="KW-0479">Metal-binding</keyword>
<accession>A0ABD1KSA1</accession>
<dbReference type="SUPFAM" id="SSF50242">
    <property type="entry name" value="TIMP-like"/>
    <property type="match status" value="1"/>
</dbReference>
<organism evidence="17 18">
    <name type="scientific">Coilia grayii</name>
    <name type="common">Gray's grenadier anchovy</name>
    <dbReference type="NCBI Taxonomy" id="363190"/>
    <lineage>
        <taxon>Eukaryota</taxon>
        <taxon>Metazoa</taxon>
        <taxon>Chordata</taxon>
        <taxon>Craniata</taxon>
        <taxon>Vertebrata</taxon>
        <taxon>Euteleostomi</taxon>
        <taxon>Actinopterygii</taxon>
        <taxon>Neopterygii</taxon>
        <taxon>Teleostei</taxon>
        <taxon>Clupei</taxon>
        <taxon>Clupeiformes</taxon>
        <taxon>Clupeoidei</taxon>
        <taxon>Engraulidae</taxon>
        <taxon>Coilinae</taxon>
        <taxon>Coilia</taxon>
    </lineage>
</organism>
<dbReference type="Gene3D" id="3.90.370.10">
    <property type="entry name" value="Tissue inhibitor of metalloproteinase-1. Chain B, domain 1"/>
    <property type="match status" value="1"/>
</dbReference>
<dbReference type="InterPro" id="IPR001134">
    <property type="entry name" value="Netrin_domain"/>
</dbReference>
<dbReference type="CDD" id="cd03585">
    <property type="entry name" value="NTR_TIMP"/>
    <property type="match status" value="1"/>
</dbReference>
<dbReference type="AlphaFoldDB" id="A0ABD1KSA1"/>
<evidence type="ECO:0000256" key="14">
    <source>
        <dbReference type="PIRSR" id="PIRSR601820-3"/>
    </source>
</evidence>
<feature type="domain" description="NTR" evidence="16">
    <location>
        <begin position="27"/>
        <end position="151"/>
    </location>
</feature>
<dbReference type="SMART" id="SM00206">
    <property type="entry name" value="NTR"/>
    <property type="match status" value="1"/>
</dbReference>
<dbReference type="EMBL" id="JBHFQA010000003">
    <property type="protein sequence ID" value="KAL2102027.1"/>
    <property type="molecule type" value="Genomic_DNA"/>
</dbReference>
<evidence type="ECO:0000256" key="11">
    <source>
        <dbReference type="ARBA" id="ARBA00030102"/>
    </source>
</evidence>
<dbReference type="InterPro" id="IPR008993">
    <property type="entry name" value="TIMP-like_OB-fold"/>
</dbReference>
<feature type="signal peptide" evidence="15">
    <location>
        <begin position="1"/>
        <end position="26"/>
    </location>
</feature>
<dbReference type="PANTHER" id="PTHR11844:SF24">
    <property type="entry name" value="METALLOPROTEINASE INHIBITOR 2"/>
    <property type="match status" value="1"/>
</dbReference>
<keyword evidence="5" id="KW-0483">Metalloprotease inhibitor</keyword>
<evidence type="ECO:0000256" key="2">
    <source>
        <dbReference type="ARBA" id="ARBA00011027"/>
    </source>
</evidence>
<feature type="disulfide bond" evidence="14">
    <location>
        <begin position="27"/>
        <end position="98"/>
    </location>
</feature>
<reference evidence="17 18" key="1">
    <citation type="submission" date="2024-09" db="EMBL/GenBank/DDBJ databases">
        <title>A chromosome-level genome assembly of Gray's grenadier anchovy, Coilia grayii.</title>
        <authorList>
            <person name="Fu Z."/>
        </authorList>
    </citation>
    <scope>NUCLEOTIDE SEQUENCE [LARGE SCALE GENOMIC DNA]</scope>
    <source>
        <strain evidence="17">G4</strain>
        <tissue evidence="17">Muscle</tissue>
    </source>
</reference>
<feature type="binding site" evidence="12">
    <location>
        <position position="27"/>
    </location>
    <ligand>
        <name>Zn(2+)</name>
        <dbReference type="ChEBI" id="CHEBI:29105"/>
        <note>ligand shared with metalloproteinase partner</note>
    </ligand>
</feature>
<dbReference type="PROSITE" id="PS50189">
    <property type="entry name" value="NTR"/>
    <property type="match status" value="1"/>
</dbReference>
<evidence type="ECO:0000256" key="3">
    <source>
        <dbReference type="ARBA" id="ARBA00013520"/>
    </source>
</evidence>
<evidence type="ECO:0000256" key="13">
    <source>
        <dbReference type="PIRSR" id="PIRSR601820-2"/>
    </source>
</evidence>
<dbReference type="FunFam" id="3.90.370.10:FF:000001">
    <property type="entry name" value="Metalloproteinase inhibitor 3"/>
    <property type="match status" value="1"/>
</dbReference>
<evidence type="ECO:0000256" key="10">
    <source>
        <dbReference type="ARBA" id="ARBA00023215"/>
    </source>
</evidence>
<dbReference type="InterPro" id="IPR027465">
    <property type="entry name" value="TIMP_C"/>
</dbReference>
<keyword evidence="18" id="KW-1185">Reference proteome</keyword>
<comment type="caution">
    <text evidence="17">The sequence shown here is derived from an EMBL/GenBank/DDBJ whole genome shotgun (WGS) entry which is preliminary data.</text>
</comment>
<evidence type="ECO:0000313" key="17">
    <source>
        <dbReference type="EMBL" id="KAL2102027.1"/>
    </source>
</evidence>
<feature type="disulfide bond" evidence="14">
    <location>
        <begin position="158"/>
        <end position="163"/>
    </location>
</feature>
<dbReference type="Gene3D" id="2.40.50.120">
    <property type="match status" value="1"/>
</dbReference>
<evidence type="ECO:0000256" key="12">
    <source>
        <dbReference type="PIRSR" id="PIRSR601820-1"/>
    </source>
</evidence>
<evidence type="ECO:0000256" key="4">
    <source>
        <dbReference type="ARBA" id="ARBA00022525"/>
    </source>
</evidence>
<keyword evidence="6" id="KW-0646">Protease inhibitor</keyword>
<sequence>MNNPNNSVLATLVVLLLWRVKEIAEACSCSPMHPQQAFCNADIVIRAKVVGRKEVNSGNDVYGDPIKRIRYDIKQIKMFKGPNEAVEHIFTAPTSAMCGVSLDTDSSKEYLITGKKESDGVHVTLCDFVEPWSDLTHTQTLSLNQRYQSGCVCRIVRCPSLPCSIGAPEECLWTDGVLESSYHGKQAKYFTCIPRSDASCNWYRGSHAPKKEFLDIEDP</sequence>